<organism evidence="8 9">
    <name type="scientific">Minwuia thermotolerans</name>
    <dbReference type="NCBI Taxonomy" id="2056226"/>
    <lineage>
        <taxon>Bacteria</taxon>
        <taxon>Pseudomonadati</taxon>
        <taxon>Pseudomonadota</taxon>
        <taxon>Alphaproteobacteria</taxon>
        <taxon>Minwuiales</taxon>
        <taxon>Minwuiaceae</taxon>
        <taxon>Minwuia</taxon>
    </lineage>
</organism>
<dbReference type="GO" id="GO:0005829">
    <property type="term" value="C:cytosol"/>
    <property type="evidence" value="ECO:0007669"/>
    <property type="project" value="TreeGrafter"/>
</dbReference>
<evidence type="ECO:0000256" key="4">
    <source>
        <dbReference type="ARBA" id="ARBA00023015"/>
    </source>
</evidence>
<comment type="caution">
    <text evidence="8">The sequence shown here is derived from an EMBL/GenBank/DDBJ whole genome shotgun (WGS) entry which is preliminary data.</text>
</comment>
<dbReference type="Gene3D" id="3.30.1490.190">
    <property type="match status" value="1"/>
</dbReference>
<keyword evidence="2" id="KW-0678">Repressor</keyword>
<name>A0A2M9G7C1_9PROT</name>
<evidence type="ECO:0000256" key="2">
    <source>
        <dbReference type="ARBA" id="ARBA00022491"/>
    </source>
</evidence>
<dbReference type="GO" id="GO:1900376">
    <property type="term" value="P:regulation of secondary metabolite biosynthetic process"/>
    <property type="evidence" value="ECO:0007669"/>
    <property type="project" value="TreeGrafter"/>
</dbReference>
<comment type="cofactor">
    <cofactor evidence="7">
        <name>Zn(2+)</name>
        <dbReference type="ChEBI" id="CHEBI:29105"/>
    </cofactor>
    <text evidence="7">Binds 1 zinc ion per subunit.</text>
</comment>
<dbReference type="Gene3D" id="1.10.10.10">
    <property type="entry name" value="Winged helix-like DNA-binding domain superfamily/Winged helix DNA-binding domain"/>
    <property type="match status" value="1"/>
</dbReference>
<dbReference type="InterPro" id="IPR036388">
    <property type="entry name" value="WH-like_DNA-bd_sf"/>
</dbReference>
<comment type="similarity">
    <text evidence="1">Belongs to the Fur family.</text>
</comment>
<dbReference type="OrthoDB" id="9801127at2"/>
<keyword evidence="3 7" id="KW-0862">Zinc</keyword>
<reference evidence="8 9" key="1">
    <citation type="submission" date="2017-11" db="EMBL/GenBank/DDBJ databases">
        <title>Draft genome sequence of Rhizobiales bacterium SY3-13.</title>
        <authorList>
            <person name="Sun C."/>
        </authorList>
    </citation>
    <scope>NUCLEOTIDE SEQUENCE [LARGE SCALE GENOMIC DNA]</scope>
    <source>
        <strain evidence="8 9">SY3-13</strain>
    </source>
</reference>
<dbReference type="Pfam" id="PF01475">
    <property type="entry name" value="FUR"/>
    <property type="match status" value="1"/>
</dbReference>
<keyword evidence="5" id="KW-0238">DNA-binding</keyword>
<dbReference type="InterPro" id="IPR002481">
    <property type="entry name" value="FUR"/>
</dbReference>
<dbReference type="InterPro" id="IPR043135">
    <property type="entry name" value="Fur_C"/>
</dbReference>
<evidence type="ECO:0000256" key="3">
    <source>
        <dbReference type="ARBA" id="ARBA00022833"/>
    </source>
</evidence>
<dbReference type="AlphaFoldDB" id="A0A2M9G7C1"/>
<feature type="binding site" evidence="7">
    <location>
        <position position="130"/>
    </location>
    <ligand>
        <name>Zn(2+)</name>
        <dbReference type="ChEBI" id="CHEBI:29105"/>
    </ligand>
</feature>
<keyword evidence="7" id="KW-0479">Metal-binding</keyword>
<evidence type="ECO:0000256" key="5">
    <source>
        <dbReference type="ARBA" id="ARBA00023125"/>
    </source>
</evidence>
<evidence type="ECO:0000313" key="8">
    <source>
        <dbReference type="EMBL" id="PJK31617.1"/>
    </source>
</evidence>
<dbReference type="Proteomes" id="UP000229498">
    <property type="component" value="Unassembled WGS sequence"/>
</dbReference>
<feature type="binding site" evidence="7">
    <location>
        <position position="127"/>
    </location>
    <ligand>
        <name>Zn(2+)</name>
        <dbReference type="ChEBI" id="CHEBI:29105"/>
    </ligand>
</feature>
<accession>A0A2M9G7C1</accession>
<dbReference type="EMBL" id="PHIG01000004">
    <property type="protein sequence ID" value="PJK31617.1"/>
    <property type="molecule type" value="Genomic_DNA"/>
</dbReference>
<keyword evidence="6" id="KW-0804">Transcription</keyword>
<keyword evidence="9" id="KW-1185">Reference proteome</keyword>
<evidence type="ECO:0000256" key="7">
    <source>
        <dbReference type="PIRSR" id="PIRSR602481-1"/>
    </source>
</evidence>
<keyword evidence="4" id="KW-0805">Transcription regulation</keyword>
<dbReference type="GO" id="GO:0003700">
    <property type="term" value="F:DNA-binding transcription factor activity"/>
    <property type="evidence" value="ECO:0007669"/>
    <property type="project" value="InterPro"/>
</dbReference>
<dbReference type="PANTHER" id="PTHR33202:SF6">
    <property type="entry name" value="ZINC UPTAKE REGULATION PROTEIN"/>
    <property type="match status" value="1"/>
</dbReference>
<sequence>MMAERTRKLTRNQGLVHDVLDRAGGPLSAYAILDQLRGEGLRAPLQVYRALEKLLEFGLAHRLESLNAYVACSHRHRPGGIAVFAICDDCGEVSEFQDEQVRDRLAEQAESRRFTLDHATVELHGLCRDCAEDAA</sequence>
<evidence type="ECO:0000313" key="9">
    <source>
        <dbReference type="Proteomes" id="UP000229498"/>
    </source>
</evidence>
<dbReference type="GO" id="GO:0045892">
    <property type="term" value="P:negative regulation of DNA-templated transcription"/>
    <property type="evidence" value="ECO:0007669"/>
    <property type="project" value="TreeGrafter"/>
</dbReference>
<evidence type="ECO:0000256" key="1">
    <source>
        <dbReference type="ARBA" id="ARBA00007957"/>
    </source>
</evidence>
<proteinExistence type="inferred from homology"/>
<dbReference type="GO" id="GO:0000976">
    <property type="term" value="F:transcription cis-regulatory region binding"/>
    <property type="evidence" value="ECO:0007669"/>
    <property type="project" value="TreeGrafter"/>
</dbReference>
<dbReference type="GO" id="GO:0008270">
    <property type="term" value="F:zinc ion binding"/>
    <property type="evidence" value="ECO:0007669"/>
    <property type="project" value="TreeGrafter"/>
</dbReference>
<dbReference type="InterPro" id="IPR036390">
    <property type="entry name" value="WH_DNA-bd_sf"/>
</dbReference>
<gene>
    <name evidence="8" type="ORF">CVT23_00770</name>
</gene>
<feature type="binding site" evidence="7">
    <location>
        <position position="87"/>
    </location>
    <ligand>
        <name>Zn(2+)</name>
        <dbReference type="ChEBI" id="CHEBI:29105"/>
    </ligand>
</feature>
<dbReference type="SUPFAM" id="SSF46785">
    <property type="entry name" value="Winged helix' DNA-binding domain"/>
    <property type="match status" value="1"/>
</dbReference>
<dbReference type="PANTHER" id="PTHR33202">
    <property type="entry name" value="ZINC UPTAKE REGULATION PROTEIN"/>
    <property type="match status" value="1"/>
</dbReference>
<protein>
    <submittedName>
        <fullName evidence="8">Transcriptional repressor</fullName>
    </submittedName>
</protein>
<feature type="binding site" evidence="7">
    <location>
        <position position="90"/>
    </location>
    <ligand>
        <name>Zn(2+)</name>
        <dbReference type="ChEBI" id="CHEBI:29105"/>
    </ligand>
</feature>
<evidence type="ECO:0000256" key="6">
    <source>
        <dbReference type="ARBA" id="ARBA00023163"/>
    </source>
</evidence>